<keyword evidence="2" id="KW-1185">Reference proteome</keyword>
<dbReference type="EMBL" id="LQCK02000056">
    <property type="protein sequence ID" value="KZB93936.1"/>
    <property type="molecule type" value="Genomic_DNA"/>
</dbReference>
<gene>
    <name evidence="1" type="ORF">AVM11_09785</name>
</gene>
<protein>
    <submittedName>
        <fullName evidence="1">Uncharacterized protein</fullName>
    </submittedName>
</protein>
<evidence type="ECO:0000313" key="1">
    <source>
        <dbReference type="EMBL" id="KZB93936.1"/>
    </source>
</evidence>
<organism evidence="1 2">
    <name type="scientific">Sphingomonas melonis TY</name>
    <dbReference type="NCBI Taxonomy" id="621456"/>
    <lineage>
        <taxon>Bacteria</taxon>
        <taxon>Pseudomonadati</taxon>
        <taxon>Pseudomonadota</taxon>
        <taxon>Alphaproteobacteria</taxon>
        <taxon>Sphingomonadales</taxon>
        <taxon>Sphingomonadaceae</taxon>
        <taxon>Sphingomonas</taxon>
    </lineage>
</organism>
<dbReference type="STRING" id="621456.BJP26_19075"/>
<sequence length="179" mass="20043">MLAGRATLVGIAIRQPTRWAIVRRLIAIGAPDAATLYTAEQQLDRSSEAVKDAFVAHAATPDRAVKAAYFTRYFDDATLNEAWASESLGAFNTIEQAPLTLPFLRPALDRLEWIRQNRRIFFLPAWIDAFIGGQRDAAALDVVDRFLEAHPALPLDVRRKVLTARDELALTVRIRSARF</sequence>
<evidence type="ECO:0000313" key="2">
    <source>
        <dbReference type="Proteomes" id="UP000078460"/>
    </source>
</evidence>
<dbReference type="KEGG" id="smy:BJP26_19075"/>
<dbReference type="AlphaFoldDB" id="A0A175Y0M3"/>
<comment type="caution">
    <text evidence="1">The sequence shown here is derived from an EMBL/GenBank/DDBJ whole genome shotgun (WGS) entry which is preliminary data.</text>
</comment>
<dbReference type="Proteomes" id="UP000078460">
    <property type="component" value="Unassembled WGS sequence"/>
</dbReference>
<proteinExistence type="predicted"/>
<name>A0A175Y0M3_9SPHN</name>
<reference evidence="1" key="1">
    <citation type="submission" date="2016-03" db="EMBL/GenBank/DDBJ databases">
        <title>Sphingomonas melonis TY, whole genome shotgun sequencing.</title>
        <authorList>
            <person name="Wang H."/>
            <person name="Zhu P."/>
        </authorList>
    </citation>
    <scope>NUCLEOTIDE SEQUENCE [LARGE SCALE GENOMIC DNA]</scope>
    <source>
        <strain evidence="1">TY</strain>
    </source>
</reference>
<accession>A0A175Y0M3</accession>